<accession>A0A1G9GJ07</accession>
<dbReference type="EMBL" id="FNET01000008">
    <property type="protein sequence ID" value="SDL00495.1"/>
    <property type="molecule type" value="Genomic_DNA"/>
</dbReference>
<feature type="domain" description="DNA-binding phage zinc finger" evidence="2">
    <location>
        <begin position="112"/>
        <end position="174"/>
    </location>
</feature>
<feature type="region of interest" description="Disordered" evidence="1">
    <location>
        <begin position="77"/>
        <end position="105"/>
    </location>
</feature>
<feature type="compositionally biased region" description="Low complexity" evidence="1">
    <location>
        <begin position="178"/>
        <end position="195"/>
    </location>
</feature>
<feature type="region of interest" description="Disordered" evidence="1">
    <location>
        <begin position="151"/>
        <end position="195"/>
    </location>
</feature>
<gene>
    <name evidence="3" type="ORF">SAMN04488074_108223</name>
</gene>
<proteinExistence type="predicted"/>
<evidence type="ECO:0000259" key="2">
    <source>
        <dbReference type="Pfam" id="PF24623"/>
    </source>
</evidence>
<name>A0A1G9GJ07_9PSEU</name>
<dbReference type="Pfam" id="PF24623">
    <property type="entry name" value="Phage_zn_bind_8"/>
    <property type="match status" value="1"/>
</dbReference>
<sequence>MSEHGTQQLNRSAMRALLAHYRITADDTAPEDVITDWLRELRGRSVGECHAALSSMAPGRVQRATAAEVARLITLARSRPAGTTAPGSARPPLPRDRAADQQAGARGVGKVYAAMGWSGHEKHTLARSVPCPFCRALAGVPCSPLTRNRLRQREVRDRETRMHPSRLKAATERQHTHSTSSGAAASGTATQGASA</sequence>
<dbReference type="InterPro" id="IPR056911">
    <property type="entry name" value="Phage_Znf_bind_put"/>
</dbReference>
<reference evidence="4" key="1">
    <citation type="submission" date="2016-10" db="EMBL/GenBank/DDBJ databases">
        <authorList>
            <person name="Varghese N."/>
            <person name="Submissions S."/>
        </authorList>
    </citation>
    <scope>NUCLEOTIDE SEQUENCE [LARGE SCALE GENOMIC DNA]</scope>
    <source>
        <strain evidence="4">DSM 44796</strain>
    </source>
</reference>
<feature type="compositionally biased region" description="Basic and acidic residues" evidence="1">
    <location>
        <begin position="151"/>
        <end position="162"/>
    </location>
</feature>
<evidence type="ECO:0000313" key="3">
    <source>
        <dbReference type="EMBL" id="SDL00495.1"/>
    </source>
</evidence>
<dbReference type="Proteomes" id="UP000199682">
    <property type="component" value="Unassembled WGS sequence"/>
</dbReference>
<dbReference type="AlphaFoldDB" id="A0A1G9GJ07"/>
<organism evidence="3 4">
    <name type="scientific">Lentzea albidocapillata subsp. violacea</name>
    <dbReference type="NCBI Taxonomy" id="128104"/>
    <lineage>
        <taxon>Bacteria</taxon>
        <taxon>Bacillati</taxon>
        <taxon>Actinomycetota</taxon>
        <taxon>Actinomycetes</taxon>
        <taxon>Pseudonocardiales</taxon>
        <taxon>Pseudonocardiaceae</taxon>
        <taxon>Lentzea</taxon>
    </lineage>
</organism>
<evidence type="ECO:0000256" key="1">
    <source>
        <dbReference type="SAM" id="MobiDB-lite"/>
    </source>
</evidence>
<dbReference type="RefSeq" id="WP_090007333.1">
    <property type="nucleotide sequence ID" value="NZ_FNET01000008.1"/>
</dbReference>
<protein>
    <recommendedName>
        <fullName evidence="2">DNA-binding phage zinc finger domain-containing protein</fullName>
    </recommendedName>
</protein>
<evidence type="ECO:0000313" key="4">
    <source>
        <dbReference type="Proteomes" id="UP000199682"/>
    </source>
</evidence>